<protein>
    <recommendedName>
        <fullName evidence="7">GtrA/DPMS transmembrane domain-containing protein</fullName>
    </recommendedName>
</protein>
<evidence type="ECO:0000256" key="2">
    <source>
        <dbReference type="ARBA" id="ARBA00009399"/>
    </source>
</evidence>
<dbReference type="GO" id="GO:0000271">
    <property type="term" value="P:polysaccharide biosynthetic process"/>
    <property type="evidence" value="ECO:0007669"/>
    <property type="project" value="InterPro"/>
</dbReference>
<evidence type="ECO:0000313" key="8">
    <source>
        <dbReference type="EMBL" id="GIG36491.1"/>
    </source>
</evidence>
<dbReference type="EMBL" id="BONO01000012">
    <property type="protein sequence ID" value="GIG36491.1"/>
    <property type="molecule type" value="Genomic_DNA"/>
</dbReference>
<keyword evidence="3 6" id="KW-0812">Transmembrane</keyword>
<feature type="transmembrane region" description="Helical" evidence="6">
    <location>
        <begin position="101"/>
        <end position="118"/>
    </location>
</feature>
<evidence type="ECO:0000259" key="7">
    <source>
        <dbReference type="Pfam" id="PF04138"/>
    </source>
</evidence>
<evidence type="ECO:0000256" key="3">
    <source>
        <dbReference type="ARBA" id="ARBA00022692"/>
    </source>
</evidence>
<feature type="transmembrane region" description="Helical" evidence="6">
    <location>
        <begin position="31"/>
        <end position="47"/>
    </location>
</feature>
<dbReference type="RefSeq" id="WP_239068666.1">
    <property type="nucleotide sequence ID" value="NZ_BONO01000012.1"/>
</dbReference>
<sequence>MAFGGVGAVAFVVDVGVYNLLRATVLEESPIWSKVASVTVATTVAWLGNRTLAFRDRRGGPVAHEALLFAATNVVGLLASAACLFVSHYVLGLTSQLADNVAGNVVGVGLGTVVRYVGYRAIVFRGPPVGINPTNNPSGRLPAPNPR</sequence>
<evidence type="ECO:0000256" key="5">
    <source>
        <dbReference type="ARBA" id="ARBA00023136"/>
    </source>
</evidence>
<evidence type="ECO:0000313" key="9">
    <source>
        <dbReference type="Proteomes" id="UP000642125"/>
    </source>
</evidence>
<dbReference type="InterPro" id="IPR051401">
    <property type="entry name" value="GtrA_CellWall_Glycosyl"/>
</dbReference>
<organism evidence="8 9">
    <name type="scientific">Cellulomonas pakistanensis</name>
    <dbReference type="NCBI Taxonomy" id="992287"/>
    <lineage>
        <taxon>Bacteria</taxon>
        <taxon>Bacillati</taxon>
        <taxon>Actinomycetota</taxon>
        <taxon>Actinomycetes</taxon>
        <taxon>Micrococcales</taxon>
        <taxon>Cellulomonadaceae</taxon>
        <taxon>Cellulomonas</taxon>
    </lineage>
</organism>
<keyword evidence="4 6" id="KW-1133">Transmembrane helix</keyword>
<comment type="similarity">
    <text evidence="2">Belongs to the GtrA family.</text>
</comment>
<evidence type="ECO:0000256" key="6">
    <source>
        <dbReference type="SAM" id="Phobius"/>
    </source>
</evidence>
<dbReference type="AlphaFoldDB" id="A0A919U3N2"/>
<dbReference type="PANTHER" id="PTHR38459">
    <property type="entry name" value="PROPHAGE BACTOPRENOL-LINKED GLUCOSE TRANSLOCASE HOMOLOG"/>
    <property type="match status" value="1"/>
</dbReference>
<dbReference type="InterPro" id="IPR007267">
    <property type="entry name" value="GtrA_DPMS_TM"/>
</dbReference>
<dbReference type="PANTHER" id="PTHR38459:SF1">
    <property type="entry name" value="PROPHAGE BACTOPRENOL-LINKED GLUCOSE TRANSLOCASE HOMOLOG"/>
    <property type="match status" value="1"/>
</dbReference>
<dbReference type="Proteomes" id="UP000642125">
    <property type="component" value="Unassembled WGS sequence"/>
</dbReference>
<comment type="caution">
    <text evidence="8">The sequence shown here is derived from an EMBL/GenBank/DDBJ whole genome shotgun (WGS) entry which is preliminary data.</text>
</comment>
<evidence type="ECO:0000256" key="1">
    <source>
        <dbReference type="ARBA" id="ARBA00004141"/>
    </source>
</evidence>
<dbReference type="GO" id="GO:0005886">
    <property type="term" value="C:plasma membrane"/>
    <property type="evidence" value="ECO:0007669"/>
    <property type="project" value="TreeGrafter"/>
</dbReference>
<accession>A0A919U3N2</accession>
<feature type="transmembrane region" description="Helical" evidence="6">
    <location>
        <begin position="67"/>
        <end position="89"/>
    </location>
</feature>
<name>A0A919U3N2_9CELL</name>
<keyword evidence="9" id="KW-1185">Reference proteome</keyword>
<comment type="subcellular location">
    <subcellularLocation>
        <location evidence="1">Membrane</location>
        <topology evidence="1">Multi-pass membrane protein</topology>
    </subcellularLocation>
</comment>
<gene>
    <name evidence="8" type="ORF">Cpa01nite_18720</name>
</gene>
<proteinExistence type="inferred from homology"/>
<evidence type="ECO:0000256" key="4">
    <source>
        <dbReference type="ARBA" id="ARBA00022989"/>
    </source>
</evidence>
<dbReference type="Pfam" id="PF04138">
    <property type="entry name" value="GtrA_DPMS_TM"/>
    <property type="match status" value="1"/>
</dbReference>
<reference evidence="8" key="1">
    <citation type="submission" date="2021-01" db="EMBL/GenBank/DDBJ databases">
        <title>Whole genome shotgun sequence of Cellulomonas pakistanensis NBRC 110800.</title>
        <authorList>
            <person name="Komaki H."/>
            <person name="Tamura T."/>
        </authorList>
    </citation>
    <scope>NUCLEOTIDE SEQUENCE</scope>
    <source>
        <strain evidence="8">NBRC 110800</strain>
    </source>
</reference>
<keyword evidence="5 6" id="KW-0472">Membrane</keyword>
<feature type="domain" description="GtrA/DPMS transmembrane" evidence="7">
    <location>
        <begin position="3"/>
        <end position="124"/>
    </location>
</feature>